<keyword evidence="3" id="KW-1185">Reference proteome</keyword>
<dbReference type="Pfam" id="PF05699">
    <property type="entry name" value="Dimer_Tnp_hAT"/>
    <property type="match status" value="1"/>
</dbReference>
<evidence type="ECO:0000313" key="3">
    <source>
        <dbReference type="Proteomes" id="UP001157418"/>
    </source>
</evidence>
<proteinExistence type="predicted"/>
<dbReference type="InterPro" id="IPR008906">
    <property type="entry name" value="HATC_C_dom"/>
</dbReference>
<dbReference type="Proteomes" id="UP001157418">
    <property type="component" value="Unassembled WGS sequence"/>
</dbReference>
<comment type="caution">
    <text evidence="2">The sequence shown here is derived from an EMBL/GenBank/DDBJ whole genome shotgun (WGS) entry which is preliminary data.</text>
</comment>
<dbReference type="GO" id="GO:0046983">
    <property type="term" value="F:protein dimerization activity"/>
    <property type="evidence" value="ECO:0007669"/>
    <property type="project" value="InterPro"/>
</dbReference>
<dbReference type="PANTHER" id="PTHR32166">
    <property type="entry name" value="OSJNBA0013A04.12 PROTEIN"/>
    <property type="match status" value="1"/>
</dbReference>
<organism evidence="2 3">
    <name type="scientific">Lactuca virosa</name>
    <dbReference type="NCBI Taxonomy" id="75947"/>
    <lineage>
        <taxon>Eukaryota</taxon>
        <taxon>Viridiplantae</taxon>
        <taxon>Streptophyta</taxon>
        <taxon>Embryophyta</taxon>
        <taxon>Tracheophyta</taxon>
        <taxon>Spermatophyta</taxon>
        <taxon>Magnoliopsida</taxon>
        <taxon>eudicotyledons</taxon>
        <taxon>Gunneridae</taxon>
        <taxon>Pentapetalae</taxon>
        <taxon>asterids</taxon>
        <taxon>campanulids</taxon>
        <taxon>Asterales</taxon>
        <taxon>Asteraceae</taxon>
        <taxon>Cichorioideae</taxon>
        <taxon>Cichorieae</taxon>
        <taxon>Lactucinae</taxon>
        <taxon>Lactuca</taxon>
    </lineage>
</organism>
<dbReference type="SUPFAM" id="SSF53098">
    <property type="entry name" value="Ribonuclease H-like"/>
    <property type="match status" value="1"/>
</dbReference>
<dbReference type="EMBL" id="CAKMRJ010003334">
    <property type="protein sequence ID" value="CAH1431758.1"/>
    <property type="molecule type" value="Genomic_DNA"/>
</dbReference>
<gene>
    <name evidence="2" type="ORF">LVIROSA_LOCUS18460</name>
</gene>
<protein>
    <recommendedName>
        <fullName evidence="1">HAT C-terminal dimerisation domain-containing protein</fullName>
    </recommendedName>
</protein>
<accession>A0AAU9NCG8</accession>
<dbReference type="AlphaFoldDB" id="A0AAU9NCG8"/>
<dbReference type="PANTHER" id="PTHR32166:SF123">
    <property type="entry name" value="BED-TYPE DOMAIN-CONTAINING PROTEIN"/>
    <property type="match status" value="1"/>
</dbReference>
<sequence length="254" mass="29645">MQLHRPLHAARYFLNPSLHFEENFNADKEVKCGVYDVIEMMYGRPTIVTIHEQLVKFNESIGMFGISVAVLMRKKMQPAKWWSSYGDECPKLQHLAIRVLSLTCSATRCERNWSTFDHIYSKKRNRLEQQRLNALVFVKYNINLDTRLQKRKERGETYDPICLSDMESDDEWITEKEDGISKISVFLYSTQRFKLTSTSWHTRCVPRLLPVAAALPPPCSVFHPNPKQINSKKLCLLLLLLHTFYFISDKKGSI</sequence>
<reference evidence="2 3" key="1">
    <citation type="submission" date="2022-01" db="EMBL/GenBank/DDBJ databases">
        <authorList>
            <person name="Xiong W."/>
            <person name="Schranz E."/>
        </authorList>
    </citation>
    <scope>NUCLEOTIDE SEQUENCE [LARGE SCALE GENOMIC DNA]</scope>
</reference>
<feature type="domain" description="HAT C-terminal dimerisation" evidence="1">
    <location>
        <begin position="72"/>
        <end position="142"/>
    </location>
</feature>
<name>A0AAU9NCG8_9ASTR</name>
<dbReference type="InterPro" id="IPR012337">
    <property type="entry name" value="RNaseH-like_sf"/>
</dbReference>
<evidence type="ECO:0000259" key="1">
    <source>
        <dbReference type="Pfam" id="PF05699"/>
    </source>
</evidence>
<evidence type="ECO:0000313" key="2">
    <source>
        <dbReference type="EMBL" id="CAH1431758.1"/>
    </source>
</evidence>